<evidence type="ECO:0000256" key="10">
    <source>
        <dbReference type="PROSITE-ProRule" id="PRU00377"/>
    </source>
</evidence>
<dbReference type="PROSITE" id="PS00022">
    <property type="entry name" value="EGF_1"/>
    <property type="match status" value="2"/>
</dbReference>
<comment type="subcellular location">
    <subcellularLocation>
        <location evidence="11">Membrane</location>
        <topology evidence="11">Single-pass type I membrane protein</topology>
    </subcellularLocation>
</comment>
<keyword evidence="1 11" id="KW-0217">Developmental protein</keyword>
<feature type="disulfide bond" evidence="9">
    <location>
        <begin position="303"/>
        <end position="312"/>
    </location>
</feature>
<evidence type="ECO:0000259" key="14">
    <source>
        <dbReference type="PROSITE" id="PS50026"/>
    </source>
</evidence>
<keyword evidence="3 11" id="KW-0812">Transmembrane</keyword>
<keyword evidence="6 11" id="KW-1133">Transmembrane helix</keyword>
<dbReference type="Gene3D" id="2.10.25.140">
    <property type="match status" value="1"/>
</dbReference>
<dbReference type="STRING" id="174720.A0A0N5B9D1"/>
<evidence type="ECO:0000256" key="11">
    <source>
        <dbReference type="RuleBase" id="RU280815"/>
    </source>
</evidence>
<dbReference type="Pfam" id="PF01414">
    <property type="entry name" value="DSL"/>
    <property type="match status" value="1"/>
</dbReference>
<keyword evidence="16" id="KW-1185">Reference proteome</keyword>
<evidence type="ECO:0000256" key="12">
    <source>
        <dbReference type="SAM" id="Phobius"/>
    </source>
</evidence>
<evidence type="ECO:0000256" key="5">
    <source>
        <dbReference type="ARBA" id="ARBA00022737"/>
    </source>
</evidence>
<feature type="chain" id="PRO_5005894135" description="Delta-like protein" evidence="13">
    <location>
        <begin position="19"/>
        <end position="442"/>
    </location>
</feature>
<proteinExistence type="predicted"/>
<name>A0A0N5B9D1_STREA</name>
<evidence type="ECO:0000256" key="6">
    <source>
        <dbReference type="ARBA" id="ARBA00022989"/>
    </source>
</evidence>
<dbReference type="Pfam" id="PF21700">
    <property type="entry name" value="EGF_DL_JAG"/>
    <property type="match status" value="1"/>
</dbReference>
<keyword evidence="8" id="KW-0325">Glycoprotein</keyword>
<organism evidence="16 17">
    <name type="scientific">Strongyloides papillosus</name>
    <name type="common">Intestinal threadworm</name>
    <dbReference type="NCBI Taxonomy" id="174720"/>
    <lineage>
        <taxon>Eukaryota</taxon>
        <taxon>Metazoa</taxon>
        <taxon>Ecdysozoa</taxon>
        <taxon>Nematoda</taxon>
        <taxon>Chromadorea</taxon>
        <taxon>Rhabditida</taxon>
        <taxon>Tylenchina</taxon>
        <taxon>Panagrolaimomorpha</taxon>
        <taxon>Strongyloidoidea</taxon>
        <taxon>Strongyloididae</taxon>
        <taxon>Strongyloides</taxon>
    </lineage>
</organism>
<evidence type="ECO:0000313" key="16">
    <source>
        <dbReference type="Proteomes" id="UP000046392"/>
    </source>
</evidence>
<evidence type="ECO:0000256" key="9">
    <source>
        <dbReference type="PROSITE-ProRule" id="PRU00076"/>
    </source>
</evidence>
<dbReference type="Gene3D" id="2.60.40.3510">
    <property type="match status" value="1"/>
</dbReference>
<evidence type="ECO:0000256" key="13">
    <source>
        <dbReference type="SAM" id="SignalP"/>
    </source>
</evidence>
<keyword evidence="11 12" id="KW-0472">Membrane</keyword>
<dbReference type="SUPFAM" id="SSF57196">
    <property type="entry name" value="EGF/Laminin"/>
    <property type="match status" value="2"/>
</dbReference>
<feature type="domain" description="EGF-like" evidence="14">
    <location>
        <begin position="276"/>
        <end position="313"/>
    </location>
</feature>
<dbReference type="Gene3D" id="2.10.25.10">
    <property type="entry name" value="Laminin"/>
    <property type="match status" value="3"/>
</dbReference>
<dbReference type="PROSITE" id="PS51051">
    <property type="entry name" value="DSL"/>
    <property type="match status" value="1"/>
</dbReference>
<feature type="disulfide bond" evidence="10">
    <location>
        <begin position="128"/>
        <end position="137"/>
    </location>
</feature>
<protein>
    <recommendedName>
        <fullName evidence="11">Delta-like protein</fullName>
    </recommendedName>
</protein>
<dbReference type="Pfam" id="PF07657">
    <property type="entry name" value="MNNL"/>
    <property type="match status" value="1"/>
</dbReference>
<evidence type="ECO:0000256" key="2">
    <source>
        <dbReference type="ARBA" id="ARBA00022536"/>
    </source>
</evidence>
<keyword evidence="2 9" id="KW-0245">EGF-like domain</keyword>
<keyword evidence="7 9" id="KW-1015">Disulfide bond</keyword>
<accession>A0A0N5B9D1</accession>
<dbReference type="GO" id="GO:0005576">
    <property type="term" value="C:extracellular region"/>
    <property type="evidence" value="ECO:0007669"/>
    <property type="project" value="TreeGrafter"/>
</dbReference>
<dbReference type="PROSITE" id="PS50026">
    <property type="entry name" value="EGF_3"/>
    <property type="match status" value="2"/>
</dbReference>
<dbReference type="GO" id="GO:0016020">
    <property type="term" value="C:membrane"/>
    <property type="evidence" value="ECO:0007669"/>
    <property type="project" value="UniProtKB-SubCell"/>
</dbReference>
<dbReference type="WBParaSite" id="SPAL_0000264700.1">
    <property type="protein sequence ID" value="SPAL_0000264700.1"/>
    <property type="gene ID" value="SPAL_0000264700"/>
</dbReference>
<dbReference type="Proteomes" id="UP000046392">
    <property type="component" value="Unplaced"/>
</dbReference>
<dbReference type="PROSITE" id="PS01186">
    <property type="entry name" value="EGF_2"/>
    <property type="match status" value="2"/>
</dbReference>
<dbReference type="PANTHER" id="PTHR14949:SF54">
    <property type="entry name" value="VWFD DOMAIN-CONTAINING PROTEIN"/>
    <property type="match status" value="1"/>
</dbReference>
<dbReference type="SMART" id="SM00181">
    <property type="entry name" value="EGF"/>
    <property type="match status" value="4"/>
</dbReference>
<feature type="domain" description="EGF-like" evidence="14">
    <location>
        <begin position="236"/>
        <end position="274"/>
    </location>
</feature>
<keyword evidence="4 11" id="KW-0732">Signal</keyword>
<evidence type="ECO:0000256" key="1">
    <source>
        <dbReference type="ARBA" id="ARBA00022473"/>
    </source>
</evidence>
<evidence type="ECO:0000256" key="4">
    <source>
        <dbReference type="ARBA" id="ARBA00022729"/>
    </source>
</evidence>
<dbReference type="GO" id="GO:0005102">
    <property type="term" value="F:signaling receptor binding"/>
    <property type="evidence" value="ECO:0007669"/>
    <property type="project" value="TreeGrafter"/>
</dbReference>
<dbReference type="GO" id="GO:0007219">
    <property type="term" value="P:Notch signaling pathway"/>
    <property type="evidence" value="ECO:0007669"/>
    <property type="project" value="InterPro"/>
</dbReference>
<comment type="caution">
    <text evidence="9">Lacks conserved residue(s) required for the propagation of feature annotation.</text>
</comment>
<feature type="disulfide bond" evidence="9">
    <location>
        <begin position="264"/>
        <end position="273"/>
    </location>
</feature>
<evidence type="ECO:0000256" key="7">
    <source>
        <dbReference type="ARBA" id="ARBA00023157"/>
    </source>
</evidence>
<dbReference type="CDD" id="cd00054">
    <property type="entry name" value="EGF_CA"/>
    <property type="match status" value="1"/>
</dbReference>
<dbReference type="AlphaFoldDB" id="A0A0N5B9D1"/>
<feature type="domain" description="DSL" evidence="15">
    <location>
        <begin position="126"/>
        <end position="170"/>
    </location>
</feature>
<dbReference type="InterPro" id="IPR001774">
    <property type="entry name" value="DSL"/>
</dbReference>
<comment type="function">
    <text evidence="11">Putative Notch ligand involved in the mediation of Notch signaling.</text>
</comment>
<dbReference type="InterPro" id="IPR011651">
    <property type="entry name" value="Notch_ligand_N"/>
</dbReference>
<feature type="disulfide bond" evidence="10">
    <location>
        <begin position="161"/>
        <end position="170"/>
    </location>
</feature>
<sequence>MFSIVLLYLLVCLSIVSPNGVFEVKFTPLVLDEEKLFNITVCLKEYQTIVNDDDICRYGSRNFQILPSINKTSIISLPFTQIWPGSHSLIIKFNHDETFKISHLRSGKTSWLHVTSNKYFNVHYRIGCSPNYYGNECSRFCNPPIHENEHFACTDEGYIECLPGWSGKKCDKPICLKGCGENGKCIGPDKCLCPNSQIQETCQECTALPGCQNGYCSKNNECTCEEGWGGKLCNIKLSPCQIKNICRNGGICKLEKDGTSSCECQKGYFGKYCQKKRKTCNEHTCLNDGTCYINNDGIPKCHCINNFIGTYCQIKLIRSQTMNIKSRGGHLEFMSYTDINMILVIIASLLSIVIIILVLILLFRIRPKSIHDGKNYKKEHIHTPKFENEYTLEPQHIQFNEMLDFSIHTPQLETAAKEKSSRNSSTTCLKPFNNIYYTISYE</sequence>
<feature type="transmembrane region" description="Helical" evidence="12">
    <location>
        <begin position="341"/>
        <end position="363"/>
    </location>
</feature>
<dbReference type="PANTHER" id="PTHR14949">
    <property type="entry name" value="EGF-LIKE-DOMAIN, MULTIPLE 7, 8"/>
    <property type="match status" value="1"/>
</dbReference>
<feature type="disulfide bond" evidence="10">
    <location>
        <begin position="141"/>
        <end position="153"/>
    </location>
</feature>
<dbReference type="SMART" id="SM00051">
    <property type="entry name" value="DSL"/>
    <property type="match status" value="1"/>
</dbReference>
<feature type="signal peptide" evidence="13">
    <location>
        <begin position="1"/>
        <end position="18"/>
    </location>
</feature>
<dbReference type="InterPro" id="IPR000742">
    <property type="entry name" value="EGF"/>
</dbReference>
<dbReference type="GO" id="GO:0009986">
    <property type="term" value="C:cell surface"/>
    <property type="evidence" value="ECO:0007669"/>
    <property type="project" value="TreeGrafter"/>
</dbReference>
<dbReference type="InterPro" id="IPR050969">
    <property type="entry name" value="Dev_Signal_Modulators"/>
</dbReference>
<evidence type="ECO:0000256" key="3">
    <source>
        <dbReference type="ARBA" id="ARBA00022692"/>
    </source>
</evidence>
<dbReference type="Pfam" id="PF00008">
    <property type="entry name" value="EGF"/>
    <property type="match status" value="1"/>
</dbReference>
<evidence type="ECO:0000256" key="8">
    <source>
        <dbReference type="ARBA" id="ARBA00023180"/>
    </source>
</evidence>
<reference evidence="17" key="1">
    <citation type="submission" date="2017-02" db="UniProtKB">
        <authorList>
            <consortium name="WormBaseParasite"/>
        </authorList>
    </citation>
    <scope>IDENTIFICATION</scope>
</reference>
<evidence type="ECO:0000313" key="17">
    <source>
        <dbReference type="WBParaSite" id="SPAL_0000264700.1"/>
    </source>
</evidence>
<keyword evidence="5 11" id="KW-0677">Repeat</keyword>
<evidence type="ECO:0000259" key="15">
    <source>
        <dbReference type="PROSITE" id="PS51051"/>
    </source>
</evidence>